<dbReference type="InterPro" id="IPR051829">
    <property type="entry name" value="Multiheme_Cytochr_ET"/>
</dbReference>
<evidence type="ECO:0000256" key="2">
    <source>
        <dbReference type="SAM" id="SignalP"/>
    </source>
</evidence>
<dbReference type="SUPFAM" id="SSF48695">
    <property type="entry name" value="Multiheme cytochromes"/>
    <property type="match status" value="1"/>
</dbReference>
<evidence type="ECO:0000313" key="5">
    <source>
        <dbReference type="Proteomes" id="UP000604898"/>
    </source>
</evidence>
<keyword evidence="1 2" id="KW-0732">Signal</keyword>
<dbReference type="Proteomes" id="UP000604898">
    <property type="component" value="Unassembled WGS sequence"/>
</dbReference>
<feature type="domain" description="Cytochrome c-type protein NrfB-like" evidence="3">
    <location>
        <begin position="64"/>
        <end position="152"/>
    </location>
</feature>
<evidence type="ECO:0000313" key="4">
    <source>
        <dbReference type="EMBL" id="MBL4914601.1"/>
    </source>
</evidence>
<dbReference type="InterPro" id="IPR053875">
    <property type="entry name" value="Cytochrom_c_NrfB-like_dom"/>
</dbReference>
<dbReference type="Gene3D" id="1.10.287.3080">
    <property type="match status" value="1"/>
</dbReference>
<dbReference type="Pfam" id="PF22678">
    <property type="entry name" value="Cytochrom_c_NrfB-like"/>
    <property type="match status" value="1"/>
</dbReference>
<accession>A0ABS1T523</accession>
<dbReference type="EMBL" id="JAESVD010000009">
    <property type="protein sequence ID" value="MBL4914601.1"/>
    <property type="molecule type" value="Genomic_DNA"/>
</dbReference>
<dbReference type="RefSeq" id="WP_202722851.1">
    <property type="nucleotide sequence ID" value="NZ_BPEX01000011.1"/>
</dbReference>
<comment type="caution">
    <text evidence="4">The sequence shown here is derived from an EMBL/GenBank/DDBJ whole genome shotgun (WGS) entry which is preliminary data.</text>
</comment>
<dbReference type="PANTHER" id="PTHR35038">
    <property type="entry name" value="DISSIMILATORY SULFITE REDUCTASE SIRA"/>
    <property type="match status" value="1"/>
</dbReference>
<evidence type="ECO:0000259" key="3">
    <source>
        <dbReference type="Pfam" id="PF22678"/>
    </source>
</evidence>
<feature type="chain" id="PRO_5045834525" evidence="2">
    <location>
        <begin position="31"/>
        <end position="156"/>
    </location>
</feature>
<organism evidence="4 5">
    <name type="scientific">Shewanella schlegeliana</name>
    <dbReference type="NCBI Taxonomy" id="190308"/>
    <lineage>
        <taxon>Bacteria</taxon>
        <taxon>Pseudomonadati</taxon>
        <taxon>Pseudomonadota</taxon>
        <taxon>Gammaproteobacteria</taxon>
        <taxon>Alteromonadales</taxon>
        <taxon>Shewanellaceae</taxon>
        <taxon>Shewanella</taxon>
    </lineage>
</organism>
<protein>
    <submittedName>
        <fullName evidence="4">Nitrite reductase</fullName>
    </submittedName>
</protein>
<keyword evidence="5" id="KW-1185">Reference proteome</keyword>
<sequence length="156" mass="17115">MSRFFKYVAQMLISILVVVAASTVSIQAVADELKINKNKQCIMCHKRNGIMHGVHANDALDIRCQDCHGEKGGHPRKASNLIGFSHKSTADAATQTQSCLKCHAHDVLALHDWTHDAHSNKVNCAGCHTLHSNTDPMVDVSFQDRSKLCVSCHATK</sequence>
<name>A0ABS1T523_9GAMM</name>
<feature type="signal peptide" evidence="2">
    <location>
        <begin position="1"/>
        <end position="30"/>
    </location>
</feature>
<evidence type="ECO:0000256" key="1">
    <source>
        <dbReference type="ARBA" id="ARBA00022729"/>
    </source>
</evidence>
<dbReference type="PANTHER" id="PTHR35038:SF5">
    <property type="entry name" value="CYTOCHROME C-TYPE PROTEIN NRFB"/>
    <property type="match status" value="1"/>
</dbReference>
<dbReference type="InterPro" id="IPR036280">
    <property type="entry name" value="Multihaem_cyt_sf"/>
</dbReference>
<gene>
    <name evidence="4" type="ORF">JMA39_15975</name>
</gene>
<proteinExistence type="predicted"/>
<reference evidence="4 5" key="1">
    <citation type="submission" date="2021-01" db="EMBL/GenBank/DDBJ databases">
        <title>Genome sequence of Shewanella schlegeliana JCM 11561.</title>
        <authorList>
            <person name="Zhang H."/>
            <person name="Li C."/>
        </authorList>
    </citation>
    <scope>NUCLEOTIDE SEQUENCE [LARGE SCALE GENOMIC DNA]</scope>
    <source>
        <strain evidence="4 5">JCM 11561</strain>
    </source>
</reference>